<dbReference type="PANTHER" id="PTHR35526">
    <property type="entry name" value="ANTI-SIGMA-F FACTOR RSBW-RELATED"/>
    <property type="match status" value="1"/>
</dbReference>
<dbReference type="CDD" id="cd16936">
    <property type="entry name" value="HATPase_RsbW-like"/>
    <property type="match status" value="1"/>
</dbReference>
<sequence length="319" mass="33734">MVAPPARPAGGWHEAVAFDGPVDLATRIAPRITAATVLGDPVLAVLAHEERGALRAVLGDTADHVRFLDPADVHTVPPFTVAVGWARTNRWITEPGGRALVVGQHLEELPGCGPEYWARLDIALDVATADLPVTVLCPFPTAAPQTLVHATHPHVGTDEGVTGGLGYRPPHEAVIDFPPPPPPDLGRPVAHRPFDLDTLAEVRGTVTTVACASGLAPEDVADLVLAVNELASNSIEHGPGAGVLRMWDLDGDVVAEVFDGGHVHMPFPGLTLPPPEGERGRGLWLASELCDVLQVWSEPGDGTTMRLTMNRERVSRPAP</sequence>
<dbReference type="PANTHER" id="PTHR35526:SF3">
    <property type="entry name" value="ANTI-SIGMA-F FACTOR RSBW"/>
    <property type="match status" value="1"/>
</dbReference>
<feature type="domain" description="Histidine kinase/HSP90-like ATPase" evidence="2">
    <location>
        <begin position="194"/>
        <end position="308"/>
    </location>
</feature>
<evidence type="ECO:0000259" key="2">
    <source>
        <dbReference type="Pfam" id="PF13581"/>
    </source>
</evidence>
<dbReference type="InterPro" id="IPR003594">
    <property type="entry name" value="HATPase_dom"/>
</dbReference>
<keyword evidence="1" id="KW-0723">Serine/threonine-protein kinase</keyword>
<dbReference type="SUPFAM" id="SSF55874">
    <property type="entry name" value="ATPase domain of HSP90 chaperone/DNA topoisomerase II/histidine kinase"/>
    <property type="match status" value="1"/>
</dbReference>
<name>A0ABT0ZWV5_9PSEU</name>
<keyword evidence="4" id="KW-1185">Reference proteome</keyword>
<evidence type="ECO:0000256" key="1">
    <source>
        <dbReference type="ARBA" id="ARBA00022527"/>
    </source>
</evidence>
<evidence type="ECO:0000313" key="3">
    <source>
        <dbReference type="EMBL" id="MCO1655230.1"/>
    </source>
</evidence>
<dbReference type="Proteomes" id="UP001165283">
    <property type="component" value="Unassembled WGS sequence"/>
</dbReference>
<keyword evidence="1" id="KW-0418">Kinase</keyword>
<dbReference type="RefSeq" id="WP_252437008.1">
    <property type="nucleotide sequence ID" value="NZ_JAGSOV010000020.1"/>
</dbReference>
<gene>
    <name evidence="3" type="ORF">KDL28_09205</name>
</gene>
<organism evidence="3 4">
    <name type="scientific">Pseudonocardia humida</name>
    <dbReference type="NCBI Taxonomy" id="2800819"/>
    <lineage>
        <taxon>Bacteria</taxon>
        <taxon>Bacillati</taxon>
        <taxon>Actinomycetota</taxon>
        <taxon>Actinomycetes</taxon>
        <taxon>Pseudonocardiales</taxon>
        <taxon>Pseudonocardiaceae</taxon>
        <taxon>Pseudonocardia</taxon>
    </lineage>
</organism>
<dbReference type="GO" id="GO:0005524">
    <property type="term" value="F:ATP binding"/>
    <property type="evidence" value="ECO:0007669"/>
    <property type="project" value="UniProtKB-KW"/>
</dbReference>
<keyword evidence="3" id="KW-0067">ATP-binding</keyword>
<keyword evidence="1" id="KW-0808">Transferase</keyword>
<accession>A0ABT0ZWV5</accession>
<dbReference type="Pfam" id="PF13581">
    <property type="entry name" value="HATPase_c_2"/>
    <property type="match status" value="1"/>
</dbReference>
<protein>
    <submittedName>
        <fullName evidence="3">ATP-binding protein</fullName>
    </submittedName>
</protein>
<comment type="caution">
    <text evidence="3">The sequence shown here is derived from an EMBL/GenBank/DDBJ whole genome shotgun (WGS) entry which is preliminary data.</text>
</comment>
<dbReference type="InterPro" id="IPR036890">
    <property type="entry name" value="HATPase_C_sf"/>
</dbReference>
<dbReference type="EMBL" id="JAGSOV010000020">
    <property type="protein sequence ID" value="MCO1655230.1"/>
    <property type="molecule type" value="Genomic_DNA"/>
</dbReference>
<reference evidence="3" key="1">
    <citation type="submission" date="2021-04" db="EMBL/GenBank/DDBJ databases">
        <title>Pseudonocardia sp. nov., isolated from sandy soil of mangrove forest.</title>
        <authorList>
            <person name="Zan Z."/>
            <person name="Huang R."/>
            <person name="Liu W."/>
        </authorList>
    </citation>
    <scope>NUCLEOTIDE SEQUENCE</scope>
    <source>
        <strain evidence="3">S2-4</strain>
    </source>
</reference>
<dbReference type="InterPro" id="IPR050267">
    <property type="entry name" value="Anti-sigma-factor_SerPK"/>
</dbReference>
<dbReference type="Gene3D" id="3.30.565.10">
    <property type="entry name" value="Histidine kinase-like ATPase, C-terminal domain"/>
    <property type="match status" value="1"/>
</dbReference>
<keyword evidence="3" id="KW-0547">Nucleotide-binding</keyword>
<evidence type="ECO:0000313" key="4">
    <source>
        <dbReference type="Proteomes" id="UP001165283"/>
    </source>
</evidence>
<proteinExistence type="predicted"/>